<evidence type="ECO:0000313" key="12">
    <source>
        <dbReference type="EMBL" id="SHH37567.1"/>
    </source>
</evidence>
<dbReference type="PROSITE" id="PS51755">
    <property type="entry name" value="OMPR_PHOB"/>
    <property type="match status" value="1"/>
</dbReference>
<evidence type="ECO:0000256" key="7">
    <source>
        <dbReference type="ARBA" id="ARBA00024867"/>
    </source>
</evidence>
<accession>A0A1M5SG55</accession>
<keyword evidence="2 8" id="KW-0597">Phosphoprotein</keyword>
<dbReference type="SUPFAM" id="SSF52172">
    <property type="entry name" value="CheY-like"/>
    <property type="match status" value="1"/>
</dbReference>
<organism evidence="12 13">
    <name type="scientific">Clostridium collagenovorans DSM 3089</name>
    <dbReference type="NCBI Taxonomy" id="1121306"/>
    <lineage>
        <taxon>Bacteria</taxon>
        <taxon>Bacillati</taxon>
        <taxon>Bacillota</taxon>
        <taxon>Clostridia</taxon>
        <taxon>Eubacteriales</taxon>
        <taxon>Clostridiaceae</taxon>
        <taxon>Clostridium</taxon>
    </lineage>
</organism>
<dbReference type="Pfam" id="PF00486">
    <property type="entry name" value="Trans_reg_C"/>
    <property type="match status" value="1"/>
</dbReference>
<dbReference type="Gene3D" id="3.40.50.2300">
    <property type="match status" value="1"/>
</dbReference>
<reference evidence="12 13" key="1">
    <citation type="submission" date="2016-11" db="EMBL/GenBank/DDBJ databases">
        <authorList>
            <person name="Jaros S."/>
            <person name="Januszkiewicz K."/>
            <person name="Wedrychowicz H."/>
        </authorList>
    </citation>
    <scope>NUCLEOTIDE SEQUENCE [LARGE SCALE GENOMIC DNA]</scope>
    <source>
        <strain evidence="12 13">DSM 3089</strain>
    </source>
</reference>
<dbReference type="OrthoDB" id="9790442at2"/>
<dbReference type="Proteomes" id="UP000184526">
    <property type="component" value="Unassembled WGS sequence"/>
</dbReference>
<evidence type="ECO:0000256" key="6">
    <source>
        <dbReference type="ARBA" id="ARBA00023163"/>
    </source>
</evidence>
<keyword evidence="3" id="KW-0902">Two-component regulatory system</keyword>
<dbReference type="CDD" id="cd17574">
    <property type="entry name" value="REC_OmpR"/>
    <property type="match status" value="1"/>
</dbReference>
<protein>
    <recommendedName>
        <fullName evidence="1">Stage 0 sporulation protein A homolog</fullName>
    </recommendedName>
</protein>
<dbReference type="RefSeq" id="WP_072829073.1">
    <property type="nucleotide sequence ID" value="NZ_FQXP01000003.1"/>
</dbReference>
<dbReference type="Gene3D" id="1.10.10.10">
    <property type="entry name" value="Winged helix-like DNA-binding domain superfamily/Winged helix DNA-binding domain"/>
    <property type="match status" value="1"/>
</dbReference>
<evidence type="ECO:0000256" key="8">
    <source>
        <dbReference type="PROSITE-ProRule" id="PRU00169"/>
    </source>
</evidence>
<dbReference type="Gene3D" id="6.10.250.690">
    <property type="match status" value="1"/>
</dbReference>
<comment type="function">
    <text evidence="7">May play the central regulatory role in sporulation. It may be an element of the effector pathway responsible for the activation of sporulation genes in response to nutritional stress. Spo0A may act in concert with spo0H (a sigma factor) to control the expression of some genes that are critical to the sporulation process.</text>
</comment>
<keyword evidence="6" id="KW-0804">Transcription</keyword>
<dbReference type="SMART" id="SM00862">
    <property type="entry name" value="Trans_reg_C"/>
    <property type="match status" value="1"/>
</dbReference>
<keyword evidence="4" id="KW-0805">Transcription regulation</keyword>
<dbReference type="PANTHER" id="PTHR48111:SF40">
    <property type="entry name" value="PHOSPHATE REGULON TRANSCRIPTIONAL REGULATORY PROTEIN PHOB"/>
    <property type="match status" value="1"/>
</dbReference>
<dbReference type="InterPro" id="IPR001789">
    <property type="entry name" value="Sig_transdc_resp-reg_receiver"/>
</dbReference>
<dbReference type="SUPFAM" id="SSF46894">
    <property type="entry name" value="C-terminal effector domain of the bipartite response regulators"/>
    <property type="match status" value="1"/>
</dbReference>
<dbReference type="AlphaFoldDB" id="A0A1M5SG55"/>
<dbReference type="STRING" id="1121306.SAMN02745196_00159"/>
<dbReference type="GO" id="GO:0000156">
    <property type="term" value="F:phosphorelay response regulator activity"/>
    <property type="evidence" value="ECO:0007669"/>
    <property type="project" value="TreeGrafter"/>
</dbReference>
<keyword evidence="5 9" id="KW-0238">DNA-binding</keyword>
<evidence type="ECO:0000256" key="5">
    <source>
        <dbReference type="ARBA" id="ARBA00023125"/>
    </source>
</evidence>
<evidence type="ECO:0000256" key="2">
    <source>
        <dbReference type="ARBA" id="ARBA00022553"/>
    </source>
</evidence>
<dbReference type="PANTHER" id="PTHR48111">
    <property type="entry name" value="REGULATOR OF RPOS"/>
    <property type="match status" value="1"/>
</dbReference>
<dbReference type="InterPro" id="IPR016032">
    <property type="entry name" value="Sig_transdc_resp-reg_C-effctor"/>
</dbReference>
<dbReference type="CDD" id="cd00383">
    <property type="entry name" value="trans_reg_C"/>
    <property type="match status" value="1"/>
</dbReference>
<evidence type="ECO:0000259" key="11">
    <source>
        <dbReference type="PROSITE" id="PS51755"/>
    </source>
</evidence>
<feature type="domain" description="OmpR/PhoB-type" evidence="11">
    <location>
        <begin position="138"/>
        <end position="237"/>
    </location>
</feature>
<evidence type="ECO:0000256" key="4">
    <source>
        <dbReference type="ARBA" id="ARBA00023015"/>
    </source>
</evidence>
<dbReference type="InterPro" id="IPR011006">
    <property type="entry name" value="CheY-like_superfamily"/>
</dbReference>
<proteinExistence type="predicted"/>
<dbReference type="InterPro" id="IPR039420">
    <property type="entry name" value="WalR-like"/>
</dbReference>
<dbReference type="SMART" id="SM00448">
    <property type="entry name" value="REC"/>
    <property type="match status" value="1"/>
</dbReference>
<dbReference type="InterPro" id="IPR001867">
    <property type="entry name" value="OmpR/PhoB-type_DNA-bd"/>
</dbReference>
<dbReference type="GO" id="GO:0006355">
    <property type="term" value="P:regulation of DNA-templated transcription"/>
    <property type="evidence" value="ECO:0007669"/>
    <property type="project" value="InterPro"/>
</dbReference>
<sequence>MNYTILIAEDDPDIVELLRLYLSSQGYNIVSAYNGIDAVKITENEKIDLAVIDVMMPGMNGYSVTEEIRKRSNIPIIMLSAKNQEYDKILGLNIGADDYITKPFSPMEVIARVNSNLRRFYDLGDSKANISNTNINGTSKISLGELSVDINSFKVEKNGKYVNLAPMEFKILVKLMKSPGRVFTKTQIYESICGEFFESDDNTMMVHISKLREKIEEDPKKPKYIKTVRGLGYKIEQP</sequence>
<evidence type="ECO:0000256" key="3">
    <source>
        <dbReference type="ARBA" id="ARBA00023012"/>
    </source>
</evidence>
<dbReference type="Pfam" id="PF00072">
    <property type="entry name" value="Response_reg"/>
    <property type="match status" value="1"/>
</dbReference>
<evidence type="ECO:0000259" key="10">
    <source>
        <dbReference type="PROSITE" id="PS50110"/>
    </source>
</evidence>
<dbReference type="PROSITE" id="PS50110">
    <property type="entry name" value="RESPONSE_REGULATORY"/>
    <property type="match status" value="1"/>
</dbReference>
<evidence type="ECO:0000256" key="1">
    <source>
        <dbReference type="ARBA" id="ARBA00018672"/>
    </source>
</evidence>
<feature type="DNA-binding region" description="OmpR/PhoB-type" evidence="9">
    <location>
        <begin position="138"/>
        <end position="237"/>
    </location>
</feature>
<dbReference type="GO" id="GO:0000976">
    <property type="term" value="F:transcription cis-regulatory region binding"/>
    <property type="evidence" value="ECO:0007669"/>
    <property type="project" value="TreeGrafter"/>
</dbReference>
<dbReference type="InterPro" id="IPR036388">
    <property type="entry name" value="WH-like_DNA-bd_sf"/>
</dbReference>
<name>A0A1M5SG55_9CLOT</name>
<evidence type="ECO:0000256" key="9">
    <source>
        <dbReference type="PROSITE-ProRule" id="PRU01091"/>
    </source>
</evidence>
<feature type="domain" description="Response regulatory" evidence="10">
    <location>
        <begin position="4"/>
        <end position="117"/>
    </location>
</feature>
<dbReference type="EMBL" id="FQXP01000003">
    <property type="protein sequence ID" value="SHH37567.1"/>
    <property type="molecule type" value="Genomic_DNA"/>
</dbReference>
<dbReference type="FunFam" id="3.40.50.2300:FF:000001">
    <property type="entry name" value="DNA-binding response regulator PhoB"/>
    <property type="match status" value="1"/>
</dbReference>
<dbReference type="FunFam" id="1.10.10.10:FF:000018">
    <property type="entry name" value="DNA-binding response regulator ResD"/>
    <property type="match status" value="1"/>
</dbReference>
<evidence type="ECO:0000313" key="13">
    <source>
        <dbReference type="Proteomes" id="UP000184526"/>
    </source>
</evidence>
<dbReference type="GO" id="GO:0032993">
    <property type="term" value="C:protein-DNA complex"/>
    <property type="evidence" value="ECO:0007669"/>
    <property type="project" value="TreeGrafter"/>
</dbReference>
<keyword evidence="13" id="KW-1185">Reference proteome</keyword>
<dbReference type="GO" id="GO:0005829">
    <property type="term" value="C:cytosol"/>
    <property type="evidence" value="ECO:0007669"/>
    <property type="project" value="TreeGrafter"/>
</dbReference>
<gene>
    <name evidence="12" type="ORF">SAMN02745196_00159</name>
</gene>
<feature type="modified residue" description="4-aspartylphosphate" evidence="8">
    <location>
        <position position="53"/>
    </location>
</feature>